<dbReference type="PANTHER" id="PTHR35176:SF2">
    <property type="entry name" value="F420H(2)-DEPENDENT REDUCTASE RV1155"/>
    <property type="match status" value="1"/>
</dbReference>
<dbReference type="InterPro" id="IPR011576">
    <property type="entry name" value="Pyridox_Oxase_N"/>
</dbReference>
<dbReference type="Gene3D" id="2.30.110.10">
    <property type="entry name" value="Electron Transport, Fmn-binding Protein, Chain A"/>
    <property type="match status" value="1"/>
</dbReference>
<proteinExistence type="predicted"/>
<sequence>MTTAYEPGRGPGPANPTEEASSRLLAAHSLGALATINRGGFPHLSTVAYTWDPDERVVRIGSAAGRAKIRQIARDPHAALYVGSDDHLAFAVAEGVAEVSPVSSVPGDETGRALLAMQAPFTDPGDEAAFLRNMVEDRRLVITLRVERLYGGGLDVR</sequence>
<dbReference type="Pfam" id="PF01243">
    <property type="entry name" value="PNPOx_N"/>
    <property type="match status" value="1"/>
</dbReference>
<dbReference type="SUPFAM" id="SSF50475">
    <property type="entry name" value="FMN-binding split barrel"/>
    <property type="match status" value="1"/>
</dbReference>
<evidence type="ECO:0000256" key="1">
    <source>
        <dbReference type="ARBA" id="ARBA00023002"/>
    </source>
</evidence>
<protein>
    <submittedName>
        <fullName evidence="4">PPOX class F420-dependent enzyme</fullName>
    </submittedName>
</protein>
<organism evidence="4 5">
    <name type="scientific">Amycolatopsis bullii</name>
    <dbReference type="NCBI Taxonomy" id="941987"/>
    <lineage>
        <taxon>Bacteria</taxon>
        <taxon>Bacillati</taxon>
        <taxon>Actinomycetota</taxon>
        <taxon>Actinomycetes</taxon>
        <taxon>Pseudonocardiales</taxon>
        <taxon>Pseudonocardiaceae</taxon>
        <taxon>Amycolatopsis</taxon>
    </lineage>
</organism>
<dbReference type="InterPro" id="IPR052019">
    <property type="entry name" value="F420H2_bilvrd_red/Heme_oxyg"/>
</dbReference>
<dbReference type="PANTHER" id="PTHR35176">
    <property type="entry name" value="HEME OXYGENASE HI_0854-RELATED"/>
    <property type="match status" value="1"/>
</dbReference>
<comment type="caution">
    <text evidence="4">The sequence shown here is derived from an EMBL/GenBank/DDBJ whole genome shotgun (WGS) entry which is preliminary data.</text>
</comment>
<keyword evidence="5" id="KW-1185">Reference proteome</keyword>
<feature type="domain" description="Pyridoxamine 5'-phosphate oxidase N-terminal" evidence="3">
    <location>
        <begin position="19"/>
        <end position="100"/>
    </location>
</feature>
<dbReference type="Proteomes" id="UP000649955">
    <property type="component" value="Unassembled WGS sequence"/>
</dbReference>
<name>A0ABQ3KUF9_9PSEU</name>
<dbReference type="NCBIfam" id="TIGR03618">
    <property type="entry name" value="Rv1155_F420"/>
    <property type="match status" value="1"/>
</dbReference>
<keyword evidence="1" id="KW-0560">Oxidoreductase</keyword>
<evidence type="ECO:0000259" key="3">
    <source>
        <dbReference type="Pfam" id="PF01243"/>
    </source>
</evidence>
<dbReference type="InterPro" id="IPR012349">
    <property type="entry name" value="Split_barrel_FMN-bd"/>
</dbReference>
<evidence type="ECO:0000256" key="2">
    <source>
        <dbReference type="SAM" id="MobiDB-lite"/>
    </source>
</evidence>
<dbReference type="RefSeq" id="WP_191317099.1">
    <property type="nucleotide sequence ID" value="NZ_BNAW01000083.1"/>
</dbReference>
<evidence type="ECO:0000313" key="4">
    <source>
        <dbReference type="EMBL" id="GHG50078.1"/>
    </source>
</evidence>
<gene>
    <name evidence="4" type="ORF">GCM10017567_86060</name>
</gene>
<reference evidence="5" key="1">
    <citation type="journal article" date="2019" name="Int. J. Syst. Evol. Microbiol.">
        <title>The Global Catalogue of Microorganisms (GCM) 10K type strain sequencing project: providing services to taxonomists for standard genome sequencing and annotation.</title>
        <authorList>
            <consortium name="The Broad Institute Genomics Platform"/>
            <consortium name="The Broad Institute Genome Sequencing Center for Infectious Disease"/>
            <person name="Wu L."/>
            <person name="Ma J."/>
        </authorList>
    </citation>
    <scope>NUCLEOTIDE SEQUENCE [LARGE SCALE GENOMIC DNA]</scope>
    <source>
        <strain evidence="5">CGMCC 4.7680</strain>
    </source>
</reference>
<dbReference type="InterPro" id="IPR019920">
    <property type="entry name" value="F420-binding_dom_put"/>
</dbReference>
<accession>A0ABQ3KUF9</accession>
<dbReference type="EMBL" id="BNAW01000083">
    <property type="protein sequence ID" value="GHG50078.1"/>
    <property type="molecule type" value="Genomic_DNA"/>
</dbReference>
<evidence type="ECO:0000313" key="5">
    <source>
        <dbReference type="Proteomes" id="UP000649955"/>
    </source>
</evidence>
<feature type="region of interest" description="Disordered" evidence="2">
    <location>
        <begin position="1"/>
        <end position="20"/>
    </location>
</feature>